<name>A0A0K6IQ00_9PROT</name>
<dbReference type="GO" id="GO:0000976">
    <property type="term" value="F:transcription cis-regulatory region binding"/>
    <property type="evidence" value="ECO:0007669"/>
    <property type="project" value="TreeGrafter"/>
</dbReference>
<feature type="domain" description="SpoVT-AbrB" evidence="8">
    <location>
        <begin position="5"/>
        <end position="50"/>
    </location>
</feature>
<proteinExistence type="inferred from homology"/>
<keyword evidence="2 7" id="KW-0963">Cytoplasm</keyword>
<protein>
    <recommendedName>
        <fullName evidence="1 7">Transcriptional regulator MraZ</fullName>
    </recommendedName>
</protein>
<dbReference type="PANTHER" id="PTHR34701">
    <property type="entry name" value="TRANSCRIPTIONAL REGULATOR MRAZ"/>
    <property type="match status" value="1"/>
</dbReference>
<dbReference type="CDD" id="cd16321">
    <property type="entry name" value="MraZ_C"/>
    <property type="match status" value="1"/>
</dbReference>
<dbReference type="InterPro" id="IPR038619">
    <property type="entry name" value="MraZ_sf"/>
</dbReference>
<comment type="subunit">
    <text evidence="7">Forms oligomers.</text>
</comment>
<reference evidence="10" key="1">
    <citation type="submission" date="2015-08" db="EMBL/GenBank/DDBJ databases">
        <authorList>
            <person name="Babu N.S."/>
            <person name="Beckwith C.J."/>
            <person name="Beseler K.G."/>
            <person name="Brison A."/>
            <person name="Carone J.V."/>
            <person name="Caskin T.P."/>
            <person name="Diamond M."/>
            <person name="Durham M.E."/>
            <person name="Foxe J.M."/>
            <person name="Go M."/>
            <person name="Henderson B.A."/>
            <person name="Jones I.B."/>
            <person name="McGettigan J.A."/>
            <person name="Micheletti S.J."/>
            <person name="Nasrallah M.E."/>
            <person name="Ortiz D."/>
            <person name="Piller C.R."/>
            <person name="Privatt S.R."/>
            <person name="Schneider S.L."/>
            <person name="Sharp S."/>
            <person name="Smith T.C."/>
            <person name="Stanton J.D."/>
            <person name="Ullery H.E."/>
            <person name="Wilson R.J."/>
            <person name="Serrano M.G."/>
            <person name="Buck G."/>
            <person name="Lee V."/>
            <person name="Wang Y."/>
            <person name="Carvalho R."/>
            <person name="Voegtly L."/>
            <person name="Shi R."/>
            <person name="Duckworth R."/>
            <person name="Johnson A."/>
            <person name="Loviza R."/>
            <person name="Walstead R."/>
            <person name="Shah Z."/>
            <person name="Kiflezghi M."/>
            <person name="Wade K."/>
            <person name="Ball S.L."/>
            <person name="Bradley K.W."/>
            <person name="Asai D.J."/>
            <person name="Bowman C.A."/>
            <person name="Russell D.A."/>
            <person name="Pope W.H."/>
            <person name="Jacobs-Sera D."/>
            <person name="Hendrix R.W."/>
            <person name="Hatfull G.F."/>
        </authorList>
    </citation>
    <scope>NUCLEOTIDE SEQUENCE [LARGE SCALE GENOMIC DNA]</scope>
    <source>
        <strain evidence="10">JCM 19170</strain>
    </source>
</reference>
<dbReference type="RefSeq" id="WP_055422623.1">
    <property type="nucleotide sequence ID" value="NZ_CYHH01000001.1"/>
</dbReference>
<dbReference type="NCBIfam" id="TIGR00242">
    <property type="entry name" value="division/cell wall cluster transcriptional repressor MraZ"/>
    <property type="match status" value="1"/>
</dbReference>
<accession>A0A0K6IQ00</accession>
<dbReference type="GO" id="GO:0009295">
    <property type="term" value="C:nucleoid"/>
    <property type="evidence" value="ECO:0007669"/>
    <property type="project" value="UniProtKB-SubCell"/>
</dbReference>
<sequence length="147" mass="16032">MFQGALTLSLDAKGRIVVPARFRPALAPEDRPVVLTAHPHKCLLVYPEAVWAPIRERIVALPGLDPRTAALKRLLVGFAQEEELDASGRVSVAASLRQWAGLEKNVWLVGQGTHFELWSEAGWQAQQQAMLALSAEDLAGTFEGVVL</sequence>
<comment type="subcellular location">
    <subcellularLocation>
        <location evidence="7">Cytoplasm</location>
        <location evidence="7">Nucleoid</location>
    </subcellularLocation>
</comment>
<dbReference type="InterPro" id="IPR020603">
    <property type="entry name" value="MraZ_dom"/>
</dbReference>
<dbReference type="PROSITE" id="PS51740">
    <property type="entry name" value="SPOVT_ABRB"/>
    <property type="match status" value="2"/>
</dbReference>
<evidence type="ECO:0000256" key="2">
    <source>
        <dbReference type="ARBA" id="ARBA00022490"/>
    </source>
</evidence>
<keyword evidence="10" id="KW-1185">Reference proteome</keyword>
<dbReference type="GO" id="GO:0005737">
    <property type="term" value="C:cytoplasm"/>
    <property type="evidence" value="ECO:0007669"/>
    <property type="project" value="UniProtKB-UniRule"/>
</dbReference>
<dbReference type="InterPro" id="IPR003444">
    <property type="entry name" value="MraZ"/>
</dbReference>
<keyword evidence="6 7" id="KW-0804">Transcription</keyword>
<evidence type="ECO:0000256" key="6">
    <source>
        <dbReference type="ARBA" id="ARBA00023163"/>
    </source>
</evidence>
<dbReference type="Gene3D" id="3.40.1550.20">
    <property type="entry name" value="Transcriptional regulator MraZ domain"/>
    <property type="match status" value="1"/>
</dbReference>
<dbReference type="Pfam" id="PF02381">
    <property type="entry name" value="MraZ"/>
    <property type="match status" value="2"/>
</dbReference>
<evidence type="ECO:0000256" key="4">
    <source>
        <dbReference type="ARBA" id="ARBA00023015"/>
    </source>
</evidence>
<evidence type="ECO:0000259" key="8">
    <source>
        <dbReference type="PROSITE" id="PS51740"/>
    </source>
</evidence>
<keyword evidence="3" id="KW-0677">Repeat</keyword>
<dbReference type="GO" id="GO:0003700">
    <property type="term" value="F:DNA-binding transcription factor activity"/>
    <property type="evidence" value="ECO:0007669"/>
    <property type="project" value="UniProtKB-UniRule"/>
</dbReference>
<dbReference type="InterPro" id="IPR037914">
    <property type="entry name" value="SpoVT-AbrB_sf"/>
</dbReference>
<dbReference type="Proteomes" id="UP000182108">
    <property type="component" value="Unassembled WGS sequence"/>
</dbReference>
<keyword evidence="5 7" id="KW-0238">DNA-binding</keyword>
<evidence type="ECO:0000256" key="3">
    <source>
        <dbReference type="ARBA" id="ARBA00022737"/>
    </source>
</evidence>
<dbReference type="PANTHER" id="PTHR34701:SF1">
    <property type="entry name" value="TRANSCRIPTIONAL REGULATOR MRAZ"/>
    <property type="match status" value="1"/>
</dbReference>
<dbReference type="CDD" id="cd16320">
    <property type="entry name" value="MraZ_N"/>
    <property type="match status" value="1"/>
</dbReference>
<evidence type="ECO:0000313" key="10">
    <source>
        <dbReference type="Proteomes" id="UP000182108"/>
    </source>
</evidence>
<comment type="similarity">
    <text evidence="7">Belongs to the MraZ family.</text>
</comment>
<dbReference type="InterPro" id="IPR035642">
    <property type="entry name" value="MraZ_N"/>
</dbReference>
<evidence type="ECO:0000256" key="5">
    <source>
        <dbReference type="ARBA" id="ARBA00023125"/>
    </source>
</evidence>
<gene>
    <name evidence="7" type="primary">mraZ</name>
    <name evidence="9" type="ORF">Ga0061068_101252</name>
</gene>
<evidence type="ECO:0000256" key="7">
    <source>
        <dbReference type="HAMAP-Rule" id="MF_01008"/>
    </source>
</evidence>
<feature type="domain" description="SpoVT-AbrB" evidence="8">
    <location>
        <begin position="79"/>
        <end position="122"/>
    </location>
</feature>
<keyword evidence="4 7" id="KW-0805">Transcription regulation</keyword>
<evidence type="ECO:0000256" key="1">
    <source>
        <dbReference type="ARBA" id="ARBA00013860"/>
    </source>
</evidence>
<organism evidence="9 10">
    <name type="scientific">Tepidiphilus thermophilus</name>
    <dbReference type="NCBI Taxonomy" id="876478"/>
    <lineage>
        <taxon>Bacteria</taxon>
        <taxon>Pseudomonadati</taxon>
        <taxon>Pseudomonadota</taxon>
        <taxon>Hydrogenophilia</taxon>
        <taxon>Hydrogenophilales</taxon>
        <taxon>Hydrogenophilaceae</taxon>
        <taxon>Tepidiphilus</taxon>
    </lineage>
</organism>
<dbReference type="OrthoDB" id="9807753at2"/>
<dbReference type="InterPro" id="IPR035644">
    <property type="entry name" value="MraZ_C"/>
</dbReference>
<evidence type="ECO:0000313" key="9">
    <source>
        <dbReference type="EMBL" id="CUB05195.1"/>
    </source>
</evidence>
<dbReference type="GO" id="GO:2000143">
    <property type="term" value="P:negative regulation of DNA-templated transcription initiation"/>
    <property type="evidence" value="ECO:0007669"/>
    <property type="project" value="TreeGrafter"/>
</dbReference>
<dbReference type="HAMAP" id="MF_01008">
    <property type="entry name" value="MraZ"/>
    <property type="match status" value="1"/>
</dbReference>
<dbReference type="AlphaFoldDB" id="A0A0K6IQ00"/>
<dbReference type="InterPro" id="IPR007159">
    <property type="entry name" value="SpoVT-AbrB_dom"/>
</dbReference>
<dbReference type="EMBL" id="CYHH01000001">
    <property type="protein sequence ID" value="CUB05195.1"/>
    <property type="molecule type" value="Genomic_DNA"/>
</dbReference>
<dbReference type="SUPFAM" id="SSF89447">
    <property type="entry name" value="AbrB/MazE/MraZ-like"/>
    <property type="match status" value="1"/>
</dbReference>